<name>A0A848J1Q7_9BACT</name>
<dbReference type="SMART" id="SM00932">
    <property type="entry name" value="Nfu_N"/>
    <property type="match status" value="1"/>
</dbReference>
<dbReference type="InterPro" id="IPR035433">
    <property type="entry name" value="NFU1-like"/>
</dbReference>
<dbReference type="Gene3D" id="3.30.300.130">
    <property type="entry name" value="Fe-S cluster assembly (FSCA)"/>
    <property type="match status" value="1"/>
</dbReference>
<dbReference type="RefSeq" id="WP_169683126.1">
    <property type="nucleotide sequence ID" value="NZ_JABBNU010000009.1"/>
</dbReference>
<reference evidence="3 4" key="1">
    <citation type="submission" date="2020-04" db="EMBL/GenBank/DDBJ databases">
        <title>Flammeovirgaceae bacterium KN852 isolated from deep sea.</title>
        <authorList>
            <person name="Zhang D.-C."/>
        </authorList>
    </citation>
    <scope>NUCLEOTIDE SEQUENCE [LARGE SCALE GENOMIC DNA]</scope>
    <source>
        <strain evidence="3 4">KN852</strain>
    </source>
</reference>
<dbReference type="PANTHER" id="PTHR11178:SF1">
    <property type="entry name" value="NFU1 IRON-SULFUR CLUSTER SCAFFOLD HOMOLOG, MITOCHONDRIAL"/>
    <property type="match status" value="1"/>
</dbReference>
<sequence length="190" mass="21281">METKEVINIYMEANPNPNSMKFVANVMLLPAGESIDFPDAESAKHAPLAKKLFELPYVNRVFYMSNFVTVTKPEDKDWIEIQNEIRSLMKTHLESGEPILLPEALRTDEEVEQSPYDEKIMMILDEYIKPAVEGDGGAISFHSFKDGVVKVILQGACSGCPSSTVTLKAGIENLLQRMMPEVKKVEAINM</sequence>
<keyword evidence="4" id="KW-1185">Reference proteome</keyword>
<gene>
    <name evidence="3" type="ORF">HH304_15115</name>
</gene>
<evidence type="ECO:0000313" key="4">
    <source>
        <dbReference type="Proteomes" id="UP000559010"/>
    </source>
</evidence>
<evidence type="ECO:0000256" key="1">
    <source>
        <dbReference type="ARBA" id="ARBA00006420"/>
    </source>
</evidence>
<dbReference type="GO" id="GO:0016226">
    <property type="term" value="P:iron-sulfur cluster assembly"/>
    <property type="evidence" value="ECO:0007669"/>
    <property type="project" value="InterPro"/>
</dbReference>
<dbReference type="Gene3D" id="3.30.1370.70">
    <property type="entry name" value="Scaffold protein Nfu/NifU, N-terminal domain"/>
    <property type="match status" value="1"/>
</dbReference>
<dbReference type="PIRSF" id="PIRSF036773">
    <property type="entry name" value="HIRIP5"/>
    <property type="match status" value="1"/>
</dbReference>
<dbReference type="SUPFAM" id="SSF117916">
    <property type="entry name" value="Fe-S cluster assembly (FSCA) domain-like"/>
    <property type="match status" value="1"/>
</dbReference>
<proteinExistence type="inferred from homology"/>
<dbReference type="AlphaFoldDB" id="A0A848J1Q7"/>
<dbReference type="Pfam" id="PF01106">
    <property type="entry name" value="NifU"/>
    <property type="match status" value="1"/>
</dbReference>
<dbReference type="InterPro" id="IPR001075">
    <property type="entry name" value="NIF_FeS_clus_asmbl_NifU_C"/>
</dbReference>
<dbReference type="PANTHER" id="PTHR11178">
    <property type="entry name" value="IRON-SULFUR CLUSTER SCAFFOLD PROTEIN NFU-RELATED"/>
    <property type="match status" value="1"/>
</dbReference>
<evidence type="ECO:0000259" key="2">
    <source>
        <dbReference type="SMART" id="SM00932"/>
    </source>
</evidence>
<comment type="similarity">
    <text evidence="1">Belongs to the NifU family.</text>
</comment>
<dbReference type="SUPFAM" id="SSF110836">
    <property type="entry name" value="Hypothetical protein SAV1430"/>
    <property type="match status" value="1"/>
</dbReference>
<dbReference type="Pfam" id="PF08712">
    <property type="entry name" value="Nfu_N"/>
    <property type="match status" value="1"/>
</dbReference>
<organism evidence="3 4">
    <name type="scientific">Marinigracilibium pacificum</name>
    <dbReference type="NCBI Taxonomy" id="2729599"/>
    <lineage>
        <taxon>Bacteria</taxon>
        <taxon>Pseudomonadati</taxon>
        <taxon>Bacteroidota</taxon>
        <taxon>Cytophagia</taxon>
        <taxon>Cytophagales</taxon>
        <taxon>Flammeovirgaceae</taxon>
        <taxon>Marinigracilibium</taxon>
    </lineage>
</organism>
<dbReference type="InterPro" id="IPR034904">
    <property type="entry name" value="FSCA_dom_sf"/>
</dbReference>
<accession>A0A848J1Q7</accession>
<dbReference type="InterPro" id="IPR014824">
    <property type="entry name" value="Nfu/NifU_N"/>
</dbReference>
<dbReference type="InterPro" id="IPR036498">
    <property type="entry name" value="Nfu/NifU_N_sf"/>
</dbReference>
<protein>
    <submittedName>
        <fullName evidence="3">NifU family protein</fullName>
    </submittedName>
</protein>
<dbReference type="GO" id="GO:0005506">
    <property type="term" value="F:iron ion binding"/>
    <property type="evidence" value="ECO:0007669"/>
    <property type="project" value="InterPro"/>
</dbReference>
<comment type="caution">
    <text evidence="3">The sequence shown here is derived from an EMBL/GenBank/DDBJ whole genome shotgun (WGS) entry which is preliminary data.</text>
</comment>
<dbReference type="Proteomes" id="UP000559010">
    <property type="component" value="Unassembled WGS sequence"/>
</dbReference>
<feature type="domain" description="Scaffold protein Nfu/NifU N-terminal" evidence="2">
    <location>
        <begin position="9"/>
        <end position="96"/>
    </location>
</feature>
<dbReference type="GO" id="GO:0051536">
    <property type="term" value="F:iron-sulfur cluster binding"/>
    <property type="evidence" value="ECO:0007669"/>
    <property type="project" value="InterPro"/>
</dbReference>
<evidence type="ECO:0000313" key="3">
    <source>
        <dbReference type="EMBL" id="NMM49736.1"/>
    </source>
</evidence>
<dbReference type="EMBL" id="JABBNU010000009">
    <property type="protein sequence ID" value="NMM49736.1"/>
    <property type="molecule type" value="Genomic_DNA"/>
</dbReference>